<dbReference type="SUPFAM" id="SSF53822">
    <property type="entry name" value="Periplasmic binding protein-like I"/>
    <property type="match status" value="1"/>
</dbReference>
<feature type="domain" description="HTH lacI-type" evidence="4">
    <location>
        <begin position="19"/>
        <end position="73"/>
    </location>
</feature>
<name>A0ABW4RSK8_9ACTN</name>
<evidence type="ECO:0000313" key="6">
    <source>
        <dbReference type="Proteomes" id="UP001597326"/>
    </source>
</evidence>
<dbReference type="GO" id="GO:0003677">
    <property type="term" value="F:DNA binding"/>
    <property type="evidence" value="ECO:0007669"/>
    <property type="project" value="UniProtKB-KW"/>
</dbReference>
<evidence type="ECO:0000259" key="4">
    <source>
        <dbReference type="PROSITE" id="PS50932"/>
    </source>
</evidence>
<dbReference type="EMBL" id="JBHUFZ010000007">
    <property type="protein sequence ID" value="MFD1889157.1"/>
    <property type="molecule type" value="Genomic_DNA"/>
</dbReference>
<keyword evidence="2 5" id="KW-0238">DNA-binding</keyword>
<dbReference type="CDD" id="cd06267">
    <property type="entry name" value="PBP1_LacI_sugar_binding-like"/>
    <property type="match status" value="1"/>
</dbReference>
<dbReference type="InterPro" id="IPR028082">
    <property type="entry name" value="Peripla_BP_I"/>
</dbReference>
<protein>
    <submittedName>
        <fullName evidence="5">LacI family DNA-binding transcriptional regulator</fullName>
    </submittedName>
</protein>
<dbReference type="Gene3D" id="3.40.50.2300">
    <property type="match status" value="2"/>
</dbReference>
<dbReference type="InterPro" id="IPR000843">
    <property type="entry name" value="HTH_LacI"/>
</dbReference>
<gene>
    <name evidence="5" type="ORF">ACFSCS_03020</name>
</gene>
<organism evidence="5 6">
    <name type="scientific">Luteococcus peritonei</name>
    <dbReference type="NCBI Taxonomy" id="88874"/>
    <lineage>
        <taxon>Bacteria</taxon>
        <taxon>Bacillati</taxon>
        <taxon>Actinomycetota</taxon>
        <taxon>Actinomycetes</taxon>
        <taxon>Propionibacteriales</taxon>
        <taxon>Propionibacteriaceae</taxon>
        <taxon>Luteococcus</taxon>
    </lineage>
</organism>
<dbReference type="Pfam" id="PF00356">
    <property type="entry name" value="LacI"/>
    <property type="match status" value="1"/>
</dbReference>
<dbReference type="RefSeq" id="WP_343873892.1">
    <property type="nucleotide sequence ID" value="NZ_BAAAIX010000021.1"/>
</dbReference>
<dbReference type="Gene3D" id="1.10.260.40">
    <property type="entry name" value="lambda repressor-like DNA-binding domains"/>
    <property type="match status" value="1"/>
</dbReference>
<dbReference type="InterPro" id="IPR046335">
    <property type="entry name" value="LacI/GalR-like_sensor"/>
</dbReference>
<dbReference type="PROSITE" id="PS50932">
    <property type="entry name" value="HTH_LACI_2"/>
    <property type="match status" value="1"/>
</dbReference>
<proteinExistence type="predicted"/>
<comment type="caution">
    <text evidence="5">The sequence shown here is derived from an EMBL/GenBank/DDBJ whole genome shotgun (WGS) entry which is preliminary data.</text>
</comment>
<evidence type="ECO:0000256" key="1">
    <source>
        <dbReference type="ARBA" id="ARBA00023015"/>
    </source>
</evidence>
<keyword evidence="3" id="KW-0804">Transcription</keyword>
<evidence type="ECO:0000313" key="5">
    <source>
        <dbReference type="EMBL" id="MFD1889157.1"/>
    </source>
</evidence>
<dbReference type="Proteomes" id="UP001597326">
    <property type="component" value="Unassembled WGS sequence"/>
</dbReference>
<evidence type="ECO:0000256" key="3">
    <source>
        <dbReference type="ARBA" id="ARBA00023163"/>
    </source>
</evidence>
<dbReference type="Pfam" id="PF13377">
    <property type="entry name" value="Peripla_BP_3"/>
    <property type="match status" value="1"/>
</dbReference>
<sequence length="353" mass="38721">MSRQGEAEAILSRRPGRRVTIGDLARALDLSQSSVSAALNDMPGVSEPTRARVKALADELGWRPHAGARALRTQQRRTIGLVLARDPEQLANEPFYYYVIAGIERVLQQEDYSLMLRMVGSSADDLSIYRKWHEEQVVDGIIVFDVRADDERITLLHQLAVPLVLVGESERHPGTLQLSSDTTAEARLVMEHLQGLGHRHVGHVTGPAALHHERMRSEAMRQQANLLGLHLTSVEADYTINGAHDRALDLLDGPERPTALVGSSDLTAFGIMRAAHQLGLRVPDDVAVASWDDSLPGQLLTPAMTALDRDPLRIGTGAAMMIVDRLEGREVQEHQFGPKPRLVVRGTTTSPAS</sequence>
<evidence type="ECO:0000256" key="2">
    <source>
        <dbReference type="ARBA" id="ARBA00023125"/>
    </source>
</evidence>
<dbReference type="PANTHER" id="PTHR30146">
    <property type="entry name" value="LACI-RELATED TRANSCRIPTIONAL REPRESSOR"/>
    <property type="match status" value="1"/>
</dbReference>
<dbReference type="InterPro" id="IPR010982">
    <property type="entry name" value="Lambda_DNA-bd_dom_sf"/>
</dbReference>
<reference evidence="6" key="1">
    <citation type="journal article" date="2019" name="Int. J. Syst. Evol. Microbiol.">
        <title>The Global Catalogue of Microorganisms (GCM) 10K type strain sequencing project: providing services to taxonomists for standard genome sequencing and annotation.</title>
        <authorList>
            <consortium name="The Broad Institute Genomics Platform"/>
            <consortium name="The Broad Institute Genome Sequencing Center for Infectious Disease"/>
            <person name="Wu L."/>
            <person name="Ma J."/>
        </authorList>
    </citation>
    <scope>NUCLEOTIDE SEQUENCE [LARGE SCALE GENOMIC DNA]</scope>
    <source>
        <strain evidence="6">CAIM 431</strain>
    </source>
</reference>
<keyword evidence="1" id="KW-0805">Transcription regulation</keyword>
<dbReference type="SUPFAM" id="SSF47413">
    <property type="entry name" value="lambda repressor-like DNA-binding domains"/>
    <property type="match status" value="1"/>
</dbReference>
<keyword evidence="6" id="KW-1185">Reference proteome</keyword>
<dbReference type="CDD" id="cd01392">
    <property type="entry name" value="HTH_LacI"/>
    <property type="match status" value="1"/>
</dbReference>
<dbReference type="SMART" id="SM00354">
    <property type="entry name" value="HTH_LACI"/>
    <property type="match status" value="1"/>
</dbReference>
<accession>A0ABW4RSK8</accession>
<dbReference type="PANTHER" id="PTHR30146:SF155">
    <property type="entry name" value="ALANINE RACEMASE"/>
    <property type="match status" value="1"/>
</dbReference>